<evidence type="ECO:0000313" key="2">
    <source>
        <dbReference type="Proteomes" id="UP000001235"/>
    </source>
</evidence>
<organism evidence="1 2">
    <name type="scientific">Gallionella capsiferriformans (strain ES-2)</name>
    <name type="common">Gallionella ferruginea capsiferriformans (strain ES-2)</name>
    <dbReference type="NCBI Taxonomy" id="395494"/>
    <lineage>
        <taxon>Bacteria</taxon>
        <taxon>Pseudomonadati</taxon>
        <taxon>Pseudomonadota</taxon>
        <taxon>Betaproteobacteria</taxon>
        <taxon>Nitrosomonadales</taxon>
        <taxon>Gallionellaceae</taxon>
        <taxon>Gallionella</taxon>
    </lineage>
</organism>
<dbReference type="HOGENOM" id="CLU_134266_0_0_4"/>
<gene>
    <name evidence="1" type="ordered locus">Galf_1519</name>
</gene>
<proteinExistence type="predicted"/>
<dbReference type="Pfam" id="PF07275">
    <property type="entry name" value="ArdA"/>
    <property type="match status" value="1"/>
</dbReference>
<dbReference type="Proteomes" id="UP000001235">
    <property type="component" value="Chromosome"/>
</dbReference>
<name>D9SG91_GALCS</name>
<sequence>MNAISTNNQSVQQQQINGDAHQTACESSQTYYAQPYSLDASGFYFSNFDDYTTKVEALRDCNGNQVEEFEIQFIDGSHAESDLFQAANVNQCNLGQFLAIVDEVSDFSLPAIFYLLDQGRTIEDAFNNFDEVCLFSGCLEDAAEELFDEIYAHEIPENLRIYIDYCAFARDCQYGGDMVEFEFGGETYTCTNASGL</sequence>
<dbReference type="AlphaFoldDB" id="D9SG91"/>
<protein>
    <submittedName>
        <fullName evidence="1">Antirestriction ArdA family protein</fullName>
    </submittedName>
</protein>
<reference evidence="1 2" key="1">
    <citation type="submission" date="2010-08" db="EMBL/GenBank/DDBJ databases">
        <title>Complete sequence of Gallionella capsiferriformans ES-2.</title>
        <authorList>
            <consortium name="US DOE Joint Genome Institute"/>
            <person name="Lucas S."/>
            <person name="Copeland A."/>
            <person name="Lapidus A."/>
            <person name="Cheng J.-F."/>
            <person name="Bruce D."/>
            <person name="Goodwin L."/>
            <person name="Pitluck S."/>
            <person name="Chertkov O."/>
            <person name="Davenport K.W."/>
            <person name="Detter J.C."/>
            <person name="Han C."/>
            <person name="Tapia R."/>
            <person name="Land M."/>
            <person name="Hauser L."/>
            <person name="Chang Y.-J."/>
            <person name="Jeffries C."/>
            <person name="Kyrpides N."/>
            <person name="Ivanova N."/>
            <person name="Mikhailova N."/>
            <person name="Shelobolina E.S."/>
            <person name="Picardal F."/>
            <person name="Roden E."/>
            <person name="Emerson D."/>
            <person name="Woyke T."/>
        </authorList>
    </citation>
    <scope>NUCLEOTIDE SEQUENCE [LARGE SCALE GENOMIC DNA]</scope>
    <source>
        <strain evidence="1 2">ES-2</strain>
    </source>
</reference>
<dbReference type="eggNOG" id="ENOG5031GV5">
    <property type="taxonomic scope" value="Bacteria"/>
</dbReference>
<evidence type="ECO:0000313" key="1">
    <source>
        <dbReference type="EMBL" id="ADL55538.1"/>
    </source>
</evidence>
<accession>D9SG91</accession>
<dbReference type="OrthoDB" id="944647at2"/>
<dbReference type="RefSeq" id="WP_013293477.1">
    <property type="nucleotide sequence ID" value="NC_014394.1"/>
</dbReference>
<dbReference type="InterPro" id="IPR009899">
    <property type="entry name" value="ArdA"/>
</dbReference>
<dbReference type="EMBL" id="CP002159">
    <property type="protein sequence ID" value="ADL55538.1"/>
    <property type="molecule type" value="Genomic_DNA"/>
</dbReference>
<dbReference type="Gene3D" id="1.10.10.1190">
    <property type="entry name" value="Antirestriction protein ArdA, domain 3"/>
    <property type="match status" value="1"/>
</dbReference>
<keyword evidence="2" id="KW-1185">Reference proteome</keyword>
<dbReference type="KEGG" id="gca:Galf_1519"/>
<dbReference type="InterPro" id="IPR041893">
    <property type="entry name" value="ArdA_dom3"/>
</dbReference>